<dbReference type="InterPro" id="IPR020846">
    <property type="entry name" value="MFS_dom"/>
</dbReference>
<evidence type="ECO:0000313" key="9">
    <source>
        <dbReference type="Proteomes" id="UP000433104"/>
    </source>
</evidence>
<feature type="transmembrane region" description="Helical" evidence="6">
    <location>
        <begin position="432"/>
        <end position="451"/>
    </location>
</feature>
<keyword evidence="9" id="KW-1185">Reference proteome</keyword>
<dbReference type="PANTHER" id="PTHR42718:SF9">
    <property type="entry name" value="MAJOR FACILITATOR SUPERFAMILY MULTIDRUG TRANSPORTER MFSC"/>
    <property type="match status" value="1"/>
</dbReference>
<dbReference type="AlphaFoldDB" id="A0A844ZES3"/>
<feature type="transmembrane region" description="Helical" evidence="6">
    <location>
        <begin position="87"/>
        <end position="106"/>
    </location>
</feature>
<name>A0A844ZES3_9SPHN</name>
<dbReference type="RefSeq" id="WP_160682026.1">
    <property type="nucleotide sequence ID" value="NZ_WTYW01000001.1"/>
</dbReference>
<proteinExistence type="predicted"/>
<keyword evidence="3 6" id="KW-0812">Transmembrane</keyword>
<evidence type="ECO:0000256" key="2">
    <source>
        <dbReference type="ARBA" id="ARBA00022448"/>
    </source>
</evidence>
<feature type="transmembrane region" description="Helical" evidence="6">
    <location>
        <begin position="308"/>
        <end position="328"/>
    </location>
</feature>
<evidence type="ECO:0000256" key="4">
    <source>
        <dbReference type="ARBA" id="ARBA00022989"/>
    </source>
</evidence>
<dbReference type="CDD" id="cd17321">
    <property type="entry name" value="MFS_MMR_MDR_like"/>
    <property type="match status" value="1"/>
</dbReference>
<feature type="transmembrane region" description="Helical" evidence="6">
    <location>
        <begin position="368"/>
        <end position="387"/>
    </location>
</feature>
<dbReference type="InterPro" id="IPR011701">
    <property type="entry name" value="MFS"/>
</dbReference>
<accession>A0A844ZES3</accession>
<feature type="transmembrane region" description="Helical" evidence="6">
    <location>
        <begin position="112"/>
        <end position="133"/>
    </location>
</feature>
<keyword evidence="5 6" id="KW-0472">Membrane</keyword>
<evidence type="ECO:0000259" key="7">
    <source>
        <dbReference type="PROSITE" id="PS50850"/>
    </source>
</evidence>
<dbReference type="PANTHER" id="PTHR42718">
    <property type="entry name" value="MAJOR FACILITATOR SUPERFAMILY MULTIDRUG TRANSPORTER MFSC"/>
    <property type="match status" value="1"/>
</dbReference>
<dbReference type="OrthoDB" id="9812221at2"/>
<dbReference type="Proteomes" id="UP000433104">
    <property type="component" value="Unassembled WGS sequence"/>
</dbReference>
<feature type="transmembrane region" description="Helical" evidence="6">
    <location>
        <begin position="207"/>
        <end position="226"/>
    </location>
</feature>
<feature type="transmembrane region" description="Helical" evidence="6">
    <location>
        <begin position="270"/>
        <end position="296"/>
    </location>
</feature>
<organism evidence="8 9">
    <name type="scientific">Parapontixanthobacter aurantiacus</name>
    <dbReference type="NCBI Taxonomy" id="1463599"/>
    <lineage>
        <taxon>Bacteria</taxon>
        <taxon>Pseudomonadati</taxon>
        <taxon>Pseudomonadota</taxon>
        <taxon>Alphaproteobacteria</taxon>
        <taxon>Sphingomonadales</taxon>
        <taxon>Erythrobacteraceae</taxon>
        <taxon>Parapontixanthobacter</taxon>
    </lineage>
</organism>
<protein>
    <submittedName>
        <fullName evidence="8">MFS transporter</fullName>
    </submittedName>
</protein>
<sequence length="459" mass="47649">MAQVREQATRDGLPMPRRVLAIVAISFGTALFVLDGAIANVALPTIARELGVTNGVATNVVTVYQLVLVMGLLPFSNMGDRIGHRRLYQIGQAIFLLATTAIFFVASFPVLLLARAGQAIGAGMALSVAAAMLREIYPAKSLGSGMGINSVIVATSYAIAPTLGGFIVEHFDWRWVFVVAAPLAVLSLVIGRSLPEPVAHERSPERLSGLWSALTVLLLIGGLQLATHGETTLAGIVAVALGALSAVYLVKRERARSNPVVPVDLLANPVLGLSALAAVAAFLASSSLMVALPFRFEQVYGYAPAEVGLLLLPFPLTMLFVAPAAGWLSDRVAATKLGVTGMAIAIVALLLLAFLPEAPGPTAIGWRLSLAALGFGLFFAPNSRLIIGRAPKERSAAAGGMLSTSRLMGQTLGAALIGLLLVMGAGLGEVPMLAACGFAVLAAVCSLTRFARARRSATN</sequence>
<dbReference type="Gene3D" id="1.20.1720.10">
    <property type="entry name" value="Multidrug resistance protein D"/>
    <property type="match status" value="1"/>
</dbReference>
<feature type="transmembrane region" description="Helical" evidence="6">
    <location>
        <begin position="232"/>
        <end position="250"/>
    </location>
</feature>
<evidence type="ECO:0000256" key="6">
    <source>
        <dbReference type="SAM" id="Phobius"/>
    </source>
</evidence>
<dbReference type="Gene3D" id="1.20.1250.20">
    <property type="entry name" value="MFS general substrate transporter like domains"/>
    <property type="match status" value="1"/>
</dbReference>
<dbReference type="GO" id="GO:0022857">
    <property type="term" value="F:transmembrane transporter activity"/>
    <property type="evidence" value="ECO:0007669"/>
    <property type="project" value="InterPro"/>
</dbReference>
<feature type="transmembrane region" description="Helical" evidence="6">
    <location>
        <begin position="337"/>
        <end position="356"/>
    </location>
</feature>
<feature type="transmembrane region" description="Helical" evidence="6">
    <location>
        <begin position="173"/>
        <end position="195"/>
    </location>
</feature>
<keyword evidence="2" id="KW-0813">Transport</keyword>
<feature type="transmembrane region" description="Helical" evidence="6">
    <location>
        <begin position="145"/>
        <end position="167"/>
    </location>
</feature>
<reference evidence="8 9" key="1">
    <citation type="submission" date="2019-12" db="EMBL/GenBank/DDBJ databases">
        <title>Genomic-based taxomic classification of the family Erythrobacteraceae.</title>
        <authorList>
            <person name="Xu L."/>
        </authorList>
    </citation>
    <scope>NUCLEOTIDE SEQUENCE [LARGE SCALE GENOMIC DNA]</scope>
    <source>
        <strain evidence="8 9">MCCC 1A09962</strain>
    </source>
</reference>
<dbReference type="PROSITE" id="PS50850">
    <property type="entry name" value="MFS"/>
    <property type="match status" value="1"/>
</dbReference>
<feature type="transmembrane region" description="Helical" evidence="6">
    <location>
        <begin position="55"/>
        <end position="75"/>
    </location>
</feature>
<comment type="caution">
    <text evidence="8">The sequence shown here is derived from an EMBL/GenBank/DDBJ whole genome shotgun (WGS) entry which is preliminary data.</text>
</comment>
<dbReference type="PRINTS" id="PR01036">
    <property type="entry name" value="TCRTETB"/>
</dbReference>
<keyword evidence="4 6" id="KW-1133">Transmembrane helix</keyword>
<evidence type="ECO:0000313" key="8">
    <source>
        <dbReference type="EMBL" id="MXO85646.1"/>
    </source>
</evidence>
<gene>
    <name evidence="8" type="ORF">GRI38_06335</name>
</gene>
<evidence type="ECO:0000256" key="1">
    <source>
        <dbReference type="ARBA" id="ARBA00004141"/>
    </source>
</evidence>
<dbReference type="Pfam" id="PF07690">
    <property type="entry name" value="MFS_1"/>
    <property type="match status" value="2"/>
</dbReference>
<dbReference type="InterPro" id="IPR036259">
    <property type="entry name" value="MFS_trans_sf"/>
</dbReference>
<feature type="domain" description="Major facilitator superfamily (MFS) profile" evidence="7">
    <location>
        <begin position="21"/>
        <end position="454"/>
    </location>
</feature>
<feature type="transmembrane region" description="Helical" evidence="6">
    <location>
        <begin position="407"/>
        <end position="426"/>
    </location>
</feature>
<comment type="subcellular location">
    <subcellularLocation>
        <location evidence="1">Membrane</location>
        <topology evidence="1">Multi-pass membrane protein</topology>
    </subcellularLocation>
</comment>
<feature type="transmembrane region" description="Helical" evidence="6">
    <location>
        <begin position="20"/>
        <end position="43"/>
    </location>
</feature>
<evidence type="ECO:0000256" key="5">
    <source>
        <dbReference type="ARBA" id="ARBA00023136"/>
    </source>
</evidence>
<dbReference type="EMBL" id="WTYW01000001">
    <property type="protein sequence ID" value="MXO85646.1"/>
    <property type="molecule type" value="Genomic_DNA"/>
</dbReference>
<dbReference type="GO" id="GO:0016020">
    <property type="term" value="C:membrane"/>
    <property type="evidence" value="ECO:0007669"/>
    <property type="project" value="UniProtKB-SubCell"/>
</dbReference>
<dbReference type="SUPFAM" id="SSF103473">
    <property type="entry name" value="MFS general substrate transporter"/>
    <property type="match status" value="1"/>
</dbReference>
<evidence type="ECO:0000256" key="3">
    <source>
        <dbReference type="ARBA" id="ARBA00022692"/>
    </source>
</evidence>